<name>A0ABS8K1U9_9BURK</name>
<dbReference type="RefSeq" id="WP_230512472.1">
    <property type="nucleotide sequence ID" value="NZ_JAJITD010000016.1"/>
</dbReference>
<evidence type="ECO:0000313" key="3">
    <source>
        <dbReference type="Proteomes" id="UP001431019"/>
    </source>
</evidence>
<proteinExistence type="predicted"/>
<feature type="region of interest" description="Disordered" evidence="1">
    <location>
        <begin position="123"/>
        <end position="147"/>
    </location>
</feature>
<protein>
    <submittedName>
        <fullName evidence="2">Uncharacterized protein</fullName>
    </submittedName>
</protein>
<gene>
    <name evidence="2" type="ORF">LJ656_26380</name>
</gene>
<dbReference type="EMBL" id="JAJITD010000016">
    <property type="protein sequence ID" value="MCC8396121.1"/>
    <property type="molecule type" value="Genomic_DNA"/>
</dbReference>
<accession>A0ABS8K1U9</accession>
<keyword evidence="3" id="KW-1185">Reference proteome</keyword>
<sequence length="220" mass="23069">MTCPNERIVGAIFVVLSGSAFAGGPVFDSPQPMIVANIVAVPAEVVPRIPEPKRYFQQQRYAMEYQSNHDKPFYAQIENFYSADVTHDVRLSESKPLVSSTVQFLPVSGAGFDPAFEAGMAPGSAGEAGSVSGADGDGGAASGTVSGPVSKQASTAVHFTSGTGPQISIVQMNSSTLSIGASPQRRLSLTVDDWVFTGTARVALLRSHDTGATLIVKKKY</sequence>
<feature type="compositionally biased region" description="Low complexity" evidence="1">
    <location>
        <begin position="123"/>
        <end position="134"/>
    </location>
</feature>
<reference evidence="2 3" key="1">
    <citation type="submission" date="2021-11" db="EMBL/GenBank/DDBJ databases">
        <authorList>
            <person name="Oh E.-T."/>
            <person name="Kim S.-B."/>
        </authorList>
    </citation>
    <scope>NUCLEOTIDE SEQUENCE [LARGE SCALE GENOMIC DNA]</scope>
    <source>
        <strain evidence="2 3">MMS20-SJTR3</strain>
    </source>
</reference>
<organism evidence="2 3">
    <name type="scientific">Paraburkholderia sejongensis</name>
    <dbReference type="NCBI Taxonomy" id="2886946"/>
    <lineage>
        <taxon>Bacteria</taxon>
        <taxon>Pseudomonadati</taxon>
        <taxon>Pseudomonadota</taxon>
        <taxon>Betaproteobacteria</taxon>
        <taxon>Burkholderiales</taxon>
        <taxon>Burkholderiaceae</taxon>
        <taxon>Paraburkholderia</taxon>
    </lineage>
</organism>
<comment type="caution">
    <text evidence="2">The sequence shown here is derived from an EMBL/GenBank/DDBJ whole genome shotgun (WGS) entry which is preliminary data.</text>
</comment>
<dbReference type="Proteomes" id="UP001431019">
    <property type="component" value="Unassembled WGS sequence"/>
</dbReference>
<evidence type="ECO:0000313" key="2">
    <source>
        <dbReference type="EMBL" id="MCC8396121.1"/>
    </source>
</evidence>
<evidence type="ECO:0000256" key="1">
    <source>
        <dbReference type="SAM" id="MobiDB-lite"/>
    </source>
</evidence>